<dbReference type="PROSITE" id="PS52020">
    <property type="entry name" value="CRESS_DNA_REP"/>
    <property type="match status" value="1"/>
</dbReference>
<dbReference type="InterPro" id="IPR000605">
    <property type="entry name" value="Helicase_SF3_ssDNA/RNA_vir"/>
</dbReference>
<dbReference type="Pfam" id="PF00910">
    <property type="entry name" value="RNA_helicase"/>
    <property type="match status" value="1"/>
</dbReference>
<gene>
    <name evidence="20" type="primary">rep</name>
</gene>
<dbReference type="GO" id="GO:0003723">
    <property type="term" value="F:RNA binding"/>
    <property type="evidence" value="ECO:0007669"/>
    <property type="project" value="InterPro"/>
</dbReference>
<evidence type="ECO:0000256" key="14">
    <source>
        <dbReference type="ARBA" id="ARBA00022840"/>
    </source>
</evidence>
<evidence type="ECO:0000313" key="21">
    <source>
        <dbReference type="Proteomes" id="UP001236561"/>
    </source>
</evidence>
<dbReference type="GO" id="GO:0003677">
    <property type="term" value="F:DNA binding"/>
    <property type="evidence" value="ECO:0007669"/>
    <property type="project" value="UniProtKB-KW"/>
</dbReference>
<evidence type="ECO:0000313" key="20">
    <source>
        <dbReference type="EMBL" id="QCX35025.1"/>
    </source>
</evidence>
<evidence type="ECO:0000256" key="8">
    <source>
        <dbReference type="ARBA" id="ARBA00022722"/>
    </source>
</evidence>
<keyword evidence="14" id="KW-0067">ATP-binding</keyword>
<keyword evidence="11" id="KW-0255">Endonuclease</keyword>
<reference evidence="20" key="1">
    <citation type="submission" date="2019-01" db="EMBL/GenBank/DDBJ databases">
        <title>Unraveling the ssDNA virome of the New Zealand blackfly.</title>
        <authorList>
            <person name="Kraberger S."/>
            <person name="Waits K."/>
            <person name="Fontenele R."/>
            <person name="Walters M."/>
            <person name="Varsani A."/>
        </authorList>
    </citation>
    <scope>NUCLEOTIDE SEQUENCE</scope>
    <source>
        <strain evidence="20">SF02_402</strain>
    </source>
</reference>
<evidence type="ECO:0000256" key="6">
    <source>
        <dbReference type="ARBA" id="ARBA00022695"/>
    </source>
</evidence>
<comment type="cofactor">
    <cofactor evidence="1">
        <name>Mn(2+)</name>
        <dbReference type="ChEBI" id="CHEBI:29035"/>
    </cofactor>
</comment>
<keyword evidence="16" id="KW-0238">DNA-binding</keyword>
<evidence type="ECO:0000256" key="3">
    <source>
        <dbReference type="ARBA" id="ARBA00004147"/>
    </source>
</evidence>
<evidence type="ECO:0000256" key="9">
    <source>
        <dbReference type="ARBA" id="ARBA00022723"/>
    </source>
</evidence>
<keyword evidence="12" id="KW-0378">Hydrolase</keyword>
<keyword evidence="6" id="KW-0548">Nucleotidyltransferase</keyword>
<dbReference type="InterPro" id="IPR049912">
    <property type="entry name" value="CRESS_DNA_REP"/>
</dbReference>
<proteinExistence type="predicted"/>
<dbReference type="GO" id="GO:0000166">
    <property type="term" value="F:nucleotide binding"/>
    <property type="evidence" value="ECO:0007669"/>
    <property type="project" value="UniProtKB-KW"/>
</dbReference>
<dbReference type="Pfam" id="PF02407">
    <property type="entry name" value="Viral_Rep"/>
    <property type="match status" value="1"/>
</dbReference>
<keyword evidence="8" id="KW-0540">Nuclease</keyword>
<evidence type="ECO:0000256" key="4">
    <source>
        <dbReference type="ARBA" id="ARBA00022562"/>
    </source>
</evidence>
<keyword evidence="17" id="KW-0511">Multifunctional enzyme</keyword>
<evidence type="ECO:0000256" key="12">
    <source>
        <dbReference type="ARBA" id="ARBA00022801"/>
    </source>
</evidence>
<evidence type="ECO:0000256" key="5">
    <source>
        <dbReference type="ARBA" id="ARBA00022679"/>
    </source>
</evidence>
<dbReference type="GO" id="GO:0046872">
    <property type="term" value="F:metal ion binding"/>
    <property type="evidence" value="ECO:0007669"/>
    <property type="project" value="UniProtKB-KW"/>
</dbReference>
<feature type="domain" description="CRESS-DNA virus Rep endonuclease" evidence="19">
    <location>
        <begin position="7"/>
        <end position="104"/>
    </location>
</feature>
<dbReference type="GO" id="GO:0006260">
    <property type="term" value="P:DNA replication"/>
    <property type="evidence" value="ECO:0007669"/>
    <property type="project" value="UniProtKB-KW"/>
</dbReference>
<dbReference type="EMBL" id="MK433217">
    <property type="protein sequence ID" value="QCX35025.1"/>
    <property type="molecule type" value="Genomic_DNA"/>
</dbReference>
<name>A0A4Y5QKT3_9VIRU</name>
<dbReference type="GO" id="GO:0003724">
    <property type="term" value="F:RNA helicase activity"/>
    <property type="evidence" value="ECO:0007669"/>
    <property type="project" value="InterPro"/>
</dbReference>
<keyword evidence="5" id="KW-0808">Transferase</keyword>
<dbReference type="Proteomes" id="UP001236561">
    <property type="component" value="Segment"/>
</dbReference>
<dbReference type="GO" id="GO:0042025">
    <property type="term" value="C:host cell nucleus"/>
    <property type="evidence" value="ECO:0007669"/>
    <property type="project" value="UniProtKB-SubCell"/>
</dbReference>
<evidence type="ECO:0000256" key="2">
    <source>
        <dbReference type="ARBA" id="ARBA00001946"/>
    </source>
</evidence>
<evidence type="ECO:0000256" key="11">
    <source>
        <dbReference type="ARBA" id="ARBA00022759"/>
    </source>
</evidence>
<comment type="catalytic activity">
    <reaction evidence="18">
        <text>ATP + H2O = ADP + phosphate + H(+)</text>
        <dbReference type="Rhea" id="RHEA:13065"/>
        <dbReference type="ChEBI" id="CHEBI:15377"/>
        <dbReference type="ChEBI" id="CHEBI:15378"/>
        <dbReference type="ChEBI" id="CHEBI:30616"/>
        <dbReference type="ChEBI" id="CHEBI:43474"/>
        <dbReference type="ChEBI" id="CHEBI:456216"/>
    </reaction>
</comment>
<evidence type="ECO:0000256" key="15">
    <source>
        <dbReference type="ARBA" id="ARBA00023124"/>
    </source>
</evidence>
<keyword evidence="21" id="KW-1185">Reference proteome</keyword>
<keyword evidence="10" id="KW-0547">Nucleotide-binding</keyword>
<comment type="subcellular location">
    <subcellularLocation>
        <location evidence="3">Host nucleus</location>
    </subcellularLocation>
</comment>
<keyword evidence="4" id="KW-1048">Host nucleus</keyword>
<comment type="cofactor">
    <cofactor evidence="2">
        <name>Mg(2+)</name>
        <dbReference type="ChEBI" id="CHEBI:18420"/>
    </cofactor>
</comment>
<protein>
    <submittedName>
        <fullName evidence="20">Replication-associated protein</fullName>
    </submittedName>
</protein>
<evidence type="ECO:0000256" key="1">
    <source>
        <dbReference type="ARBA" id="ARBA00001936"/>
    </source>
</evidence>
<accession>A0A4Y5QKT3</accession>
<dbReference type="GO" id="GO:0004519">
    <property type="term" value="F:endonuclease activity"/>
    <property type="evidence" value="ECO:0007669"/>
    <property type="project" value="UniProtKB-KW"/>
</dbReference>
<keyword evidence="9" id="KW-0479">Metal-binding</keyword>
<dbReference type="GO" id="GO:0016779">
    <property type="term" value="F:nucleotidyltransferase activity"/>
    <property type="evidence" value="ECO:0007669"/>
    <property type="project" value="UniProtKB-KW"/>
</dbReference>
<dbReference type="Gene3D" id="3.40.1310.20">
    <property type="match status" value="1"/>
</dbReference>
<evidence type="ECO:0000256" key="16">
    <source>
        <dbReference type="ARBA" id="ARBA00023125"/>
    </source>
</evidence>
<evidence type="ECO:0000256" key="17">
    <source>
        <dbReference type="ARBA" id="ARBA00023268"/>
    </source>
</evidence>
<evidence type="ECO:0000259" key="19">
    <source>
        <dbReference type="PROSITE" id="PS52020"/>
    </source>
</evidence>
<evidence type="ECO:0000256" key="13">
    <source>
        <dbReference type="ARBA" id="ARBA00022806"/>
    </source>
</evidence>
<dbReference type="GO" id="GO:0016787">
    <property type="term" value="F:hydrolase activity"/>
    <property type="evidence" value="ECO:0007669"/>
    <property type="project" value="UniProtKB-KW"/>
</dbReference>
<keyword evidence="15" id="KW-0190">Covalent protein-DNA linkage</keyword>
<sequence length="283" mass="31572">MPRTQNGSSAKNWCFTLNNYTEEEQFTLEAALSASSDYSIVGREVGDGGTPHLQGYTILSRRCNLSHVRDLLGPRLHLEVARGTPRQNRLYCSKSGNFAESGVLPGRTAGKSRDELAREFRSAVGGGNAGLVQFSESNPGSWYFSGHNLLRNSLAIAQPIARPNISVEWVHGEPGVGKSRYAHEKLPEAFIKDPRTKWWSGYLLEKSVIIDDFGPNGIDINHLLRWFDRYKCIVESKGGMVPLHADTFIVTSNFEPSDCFKDKDGIPHPQMEALYRRIVITSM</sequence>
<keyword evidence="7" id="KW-0235">DNA replication</keyword>
<evidence type="ECO:0000256" key="7">
    <source>
        <dbReference type="ARBA" id="ARBA00022705"/>
    </source>
</evidence>
<evidence type="ECO:0000256" key="18">
    <source>
        <dbReference type="ARBA" id="ARBA00049360"/>
    </source>
</evidence>
<evidence type="ECO:0000256" key="10">
    <source>
        <dbReference type="ARBA" id="ARBA00022741"/>
    </source>
</evidence>
<keyword evidence="13" id="KW-0347">Helicase</keyword>
<organism evidence="20 21">
    <name type="scientific">Blackfly DNA Virus 3</name>
    <dbReference type="NCBI Taxonomy" id="2586183"/>
    <lineage>
        <taxon>Viruses</taxon>
        <taxon>Monodnaviria</taxon>
        <taxon>Shotokuvirae</taxon>
        <taxon>Cressdnaviricota</taxon>
        <taxon>Arfiviricetes</taxon>
        <taxon>Saturnivirales</taxon>
        <taxon>Mahapunaviridae</taxon>
        <taxon>Fuluvirus</taxon>
        <taxon>Fuluvirus stellaris</taxon>
    </lineage>
</organism>